<organism evidence="2 3">
    <name type="scientific">Folsomia candida</name>
    <name type="common">Springtail</name>
    <dbReference type="NCBI Taxonomy" id="158441"/>
    <lineage>
        <taxon>Eukaryota</taxon>
        <taxon>Metazoa</taxon>
        <taxon>Ecdysozoa</taxon>
        <taxon>Arthropoda</taxon>
        <taxon>Hexapoda</taxon>
        <taxon>Collembola</taxon>
        <taxon>Entomobryomorpha</taxon>
        <taxon>Isotomoidea</taxon>
        <taxon>Isotomidae</taxon>
        <taxon>Proisotominae</taxon>
        <taxon>Folsomia</taxon>
    </lineage>
</organism>
<protein>
    <submittedName>
        <fullName evidence="2">Uncharacterized protein</fullName>
    </submittedName>
</protein>
<reference evidence="2 3" key="1">
    <citation type="submission" date="2015-12" db="EMBL/GenBank/DDBJ databases">
        <title>The genome of Folsomia candida.</title>
        <authorList>
            <person name="Faddeeva A."/>
            <person name="Derks M.F."/>
            <person name="Anvar Y."/>
            <person name="Smit S."/>
            <person name="Van Straalen N."/>
            <person name="Roelofs D."/>
        </authorList>
    </citation>
    <scope>NUCLEOTIDE SEQUENCE [LARGE SCALE GENOMIC DNA]</scope>
    <source>
        <strain evidence="2 3">VU population</strain>
        <tissue evidence="2">Whole body</tissue>
    </source>
</reference>
<proteinExistence type="predicted"/>
<evidence type="ECO:0000313" key="3">
    <source>
        <dbReference type="Proteomes" id="UP000198287"/>
    </source>
</evidence>
<sequence>MKDLGENILDLSEFYDPDLISCAELELHTVSLSGEDLEIVVSTIFVIDGPKLFDQLQVAAWNYWELVRRDLKIQEGKQLVVLTRFDLDDQTVVVLPKEEVTLYKSGTKDIIVTDVLAGGEFTLIIEGQDYEVENVESERLFTLKMLNGKMVEISEKEVSNLPDITEAMTGFYLQVGFISLALIIIVLALSFPIAWVTMKKVQKFRRKRVVKNNGNVRHIYTAVDYGVN</sequence>
<keyword evidence="1" id="KW-1133">Transmembrane helix</keyword>
<keyword evidence="3" id="KW-1185">Reference proteome</keyword>
<evidence type="ECO:0000256" key="1">
    <source>
        <dbReference type="SAM" id="Phobius"/>
    </source>
</evidence>
<dbReference type="AlphaFoldDB" id="A0A226CW44"/>
<comment type="caution">
    <text evidence="2">The sequence shown here is derived from an EMBL/GenBank/DDBJ whole genome shotgun (WGS) entry which is preliminary data.</text>
</comment>
<dbReference type="Proteomes" id="UP000198287">
    <property type="component" value="Unassembled WGS sequence"/>
</dbReference>
<name>A0A226CW44_FOLCA</name>
<keyword evidence="1" id="KW-0472">Membrane</keyword>
<dbReference type="EMBL" id="LNIX01000075">
    <property type="protein sequence ID" value="OXA36738.1"/>
    <property type="molecule type" value="Genomic_DNA"/>
</dbReference>
<gene>
    <name evidence="2" type="ORF">Fcan01_28493</name>
</gene>
<keyword evidence="1" id="KW-0812">Transmembrane</keyword>
<evidence type="ECO:0000313" key="2">
    <source>
        <dbReference type="EMBL" id="OXA36738.1"/>
    </source>
</evidence>
<accession>A0A226CW44</accession>
<feature type="transmembrane region" description="Helical" evidence="1">
    <location>
        <begin position="171"/>
        <end position="198"/>
    </location>
</feature>